<gene>
    <name evidence="2" type="ORF">TraAM80_01996</name>
</gene>
<proteinExistence type="predicted"/>
<dbReference type="VEuPathDB" id="TriTrypDB:TRSC58_00499"/>
<name>A0A3R7MQP1_TRYRA</name>
<organism evidence="2 3">
    <name type="scientific">Trypanosoma rangeli</name>
    <dbReference type="NCBI Taxonomy" id="5698"/>
    <lineage>
        <taxon>Eukaryota</taxon>
        <taxon>Discoba</taxon>
        <taxon>Euglenozoa</taxon>
        <taxon>Kinetoplastea</taxon>
        <taxon>Metakinetoplastina</taxon>
        <taxon>Trypanosomatida</taxon>
        <taxon>Trypanosomatidae</taxon>
        <taxon>Trypanosoma</taxon>
        <taxon>Herpetosoma</taxon>
    </lineage>
</organism>
<protein>
    <recommendedName>
        <fullName evidence="1">SET domain-containing protein</fullName>
    </recommendedName>
</protein>
<dbReference type="AlphaFoldDB" id="A0A3R7MQP1"/>
<sequence length="333" mass="37442">MTLARALRAWTAPMAQVHRPHDGIRGMIAKRRFHRGDLLMHVPLRYCYFPHASRNPRQLRRWNQSALFPEAQLWLLRLSSGASDAGVSLSASVSTEDNKVVTLTLSPVEASLAVSVALRYFWRKVVLLKNREGAGRPALGPSNSHPADLYLQSIPMEQHILYGLEAPYFSDVEDEANVHSNIEQIAWNLRDCILTCAPQEEYAFYDAHPSDLDATLLAAIYVVRARLLRMATIFGDERSSDRVTSVIAPVVDFLNHGSANHNCAACVTIPRRAVVVRAVRDIGVGEELTLDYRGPVQQRHGGFQNYRGTSSCEEAEEREDWWESRYLFSANDA</sequence>
<dbReference type="InterPro" id="IPR001214">
    <property type="entry name" value="SET_dom"/>
</dbReference>
<dbReference type="EMBL" id="MKGL01000043">
    <property type="protein sequence ID" value="RNF09728.1"/>
    <property type="molecule type" value="Genomic_DNA"/>
</dbReference>
<dbReference type="SUPFAM" id="SSF82199">
    <property type="entry name" value="SET domain"/>
    <property type="match status" value="1"/>
</dbReference>
<evidence type="ECO:0000313" key="2">
    <source>
        <dbReference type="EMBL" id="RNF09728.1"/>
    </source>
</evidence>
<dbReference type="GeneID" id="40325929"/>
<dbReference type="InterPro" id="IPR046341">
    <property type="entry name" value="SET_dom_sf"/>
</dbReference>
<dbReference type="OrthoDB" id="308383at2759"/>
<reference evidence="2 3" key="1">
    <citation type="journal article" date="2018" name="BMC Genomics">
        <title>Genomic comparison of Trypanosoma conorhini and Trypanosoma rangeli to Trypanosoma cruzi strains of high and low virulence.</title>
        <authorList>
            <person name="Bradwell K.R."/>
            <person name="Koparde V.N."/>
            <person name="Matveyev A.V."/>
            <person name="Serrano M.G."/>
            <person name="Alves J.M."/>
            <person name="Parikh H."/>
            <person name="Huang B."/>
            <person name="Lee V."/>
            <person name="Espinosa-Alvarez O."/>
            <person name="Ortiz P.A."/>
            <person name="Costa-Martins A.G."/>
            <person name="Teixeira M.M."/>
            <person name="Buck G.A."/>
        </authorList>
    </citation>
    <scope>NUCLEOTIDE SEQUENCE [LARGE SCALE GENOMIC DNA]</scope>
    <source>
        <strain evidence="2 3">AM80</strain>
    </source>
</reference>
<comment type="caution">
    <text evidence="2">The sequence shown here is derived from an EMBL/GenBank/DDBJ whole genome shotgun (WGS) entry which is preliminary data.</text>
</comment>
<dbReference type="Gene3D" id="3.90.1410.10">
    <property type="entry name" value="set domain protein methyltransferase, domain 1"/>
    <property type="match status" value="1"/>
</dbReference>
<accession>A0A3R7MQP1</accession>
<dbReference type="Proteomes" id="UP000283634">
    <property type="component" value="Unassembled WGS sequence"/>
</dbReference>
<evidence type="ECO:0000313" key="3">
    <source>
        <dbReference type="Proteomes" id="UP000283634"/>
    </source>
</evidence>
<evidence type="ECO:0000259" key="1">
    <source>
        <dbReference type="PROSITE" id="PS50280"/>
    </source>
</evidence>
<dbReference type="RefSeq" id="XP_029241145.1">
    <property type="nucleotide sequence ID" value="XM_029379016.1"/>
</dbReference>
<dbReference type="Pfam" id="PF00856">
    <property type="entry name" value="SET"/>
    <property type="match status" value="1"/>
</dbReference>
<dbReference type="PROSITE" id="PS50280">
    <property type="entry name" value="SET"/>
    <property type="match status" value="1"/>
</dbReference>
<dbReference type="OMA" id="SAEAHLC"/>
<feature type="domain" description="SET" evidence="1">
    <location>
        <begin position="1"/>
        <end position="293"/>
    </location>
</feature>
<keyword evidence="3" id="KW-1185">Reference proteome</keyword>